<dbReference type="AlphaFoldDB" id="A0A5J4Z4L7"/>
<reference evidence="2" key="1">
    <citation type="journal article" date="2019" name="Nat. Commun.">
        <title>Expansion of phycobilisome linker gene families in mesophilic red algae.</title>
        <authorList>
            <person name="Lee J."/>
            <person name="Kim D."/>
            <person name="Bhattacharya D."/>
            <person name="Yoon H.S."/>
        </authorList>
    </citation>
    <scope>NUCLEOTIDE SEQUENCE [LARGE SCALE GENOMIC DNA]</scope>
    <source>
        <strain evidence="2">CCMP 1328</strain>
    </source>
</reference>
<dbReference type="InterPro" id="IPR005358">
    <property type="entry name" value="Puta_zinc/iron-chelating_dom"/>
</dbReference>
<comment type="caution">
    <text evidence="1">The sequence shown here is derived from an EMBL/GenBank/DDBJ whole genome shotgun (WGS) entry which is preliminary data.</text>
</comment>
<dbReference type="PANTHER" id="PTHR36791">
    <property type="entry name" value="OS03G0363400 PROTEIN"/>
    <property type="match status" value="1"/>
</dbReference>
<keyword evidence="2" id="KW-1185">Reference proteome</keyword>
<dbReference type="PANTHER" id="PTHR36791:SF2">
    <property type="entry name" value="OS03G0363400 PROTEIN"/>
    <property type="match status" value="1"/>
</dbReference>
<organism evidence="1 2">
    <name type="scientific">Porphyridium purpureum</name>
    <name type="common">Red alga</name>
    <name type="synonym">Porphyridium cruentum</name>
    <dbReference type="NCBI Taxonomy" id="35688"/>
    <lineage>
        <taxon>Eukaryota</taxon>
        <taxon>Rhodophyta</taxon>
        <taxon>Bangiophyceae</taxon>
        <taxon>Porphyridiales</taxon>
        <taxon>Porphyridiaceae</taxon>
        <taxon>Porphyridium</taxon>
    </lineage>
</organism>
<proteinExistence type="predicted"/>
<dbReference type="EMBL" id="VRMN01000001">
    <property type="protein sequence ID" value="KAA8497527.1"/>
    <property type="molecule type" value="Genomic_DNA"/>
</dbReference>
<protein>
    <recommendedName>
        <fullName evidence="3">YkgJ family cysteine cluster protein</fullName>
    </recommendedName>
</protein>
<evidence type="ECO:0000313" key="1">
    <source>
        <dbReference type="EMBL" id="KAA8497527.1"/>
    </source>
</evidence>
<dbReference type="OrthoDB" id="1876721at2759"/>
<dbReference type="Pfam" id="PF03692">
    <property type="entry name" value="CxxCxxCC"/>
    <property type="match status" value="1"/>
</dbReference>
<accession>A0A5J4Z4L7</accession>
<evidence type="ECO:0008006" key="3">
    <source>
        <dbReference type="Google" id="ProtNLM"/>
    </source>
</evidence>
<dbReference type="Proteomes" id="UP000324585">
    <property type="component" value="Unassembled WGS sequence"/>
</dbReference>
<gene>
    <name evidence="1" type="ORF">FVE85_5112</name>
</gene>
<sequence length="197" mass="21678">MEDSPRLDVYTACGRKAAFAAPVAFVPVGQNQSQRCRRVVHALPRYTRCARVRVDMCAGEQGEAALGPDNLIPTWSCVKHCGACCYLSADERDLHVALQTAEQVTEYLSLIGPDGWCVHFDKQKRSCSVYASRPLFCRVDRARFEELYGVADDAQFNEFAVGCCEDHIESIYGGGSAEMDRFAAAVYGDSSGNDTDQ</sequence>
<evidence type="ECO:0000313" key="2">
    <source>
        <dbReference type="Proteomes" id="UP000324585"/>
    </source>
</evidence>
<name>A0A5J4Z4L7_PORPP</name>